<organism evidence="1 2">
    <name type="scientific">Rhipicephalus sanguineus</name>
    <name type="common">Brown dog tick</name>
    <name type="synonym">Ixodes sanguineus</name>
    <dbReference type="NCBI Taxonomy" id="34632"/>
    <lineage>
        <taxon>Eukaryota</taxon>
        <taxon>Metazoa</taxon>
        <taxon>Ecdysozoa</taxon>
        <taxon>Arthropoda</taxon>
        <taxon>Chelicerata</taxon>
        <taxon>Arachnida</taxon>
        <taxon>Acari</taxon>
        <taxon>Parasitiformes</taxon>
        <taxon>Ixodida</taxon>
        <taxon>Ixodoidea</taxon>
        <taxon>Ixodidae</taxon>
        <taxon>Rhipicephalinae</taxon>
        <taxon>Rhipicephalus</taxon>
        <taxon>Rhipicephalus</taxon>
    </lineage>
</organism>
<accession>A0A9D4QEF7</accession>
<sequence length="107" mass="12712">MWDAHASLLRRWQKQRHNKKLRRRMQSFSYEIERHSTYLARQQWGQLCSGLTGQLGNRKTWHLLRHLLAPDNSKAAARHRLKRLVHKHPGSDEDLLTALADKYINHA</sequence>
<proteinExistence type="predicted"/>
<keyword evidence="2" id="KW-1185">Reference proteome</keyword>
<name>A0A9D4QEF7_RHISA</name>
<reference evidence="1" key="1">
    <citation type="journal article" date="2020" name="Cell">
        <title>Large-Scale Comparative Analyses of Tick Genomes Elucidate Their Genetic Diversity and Vector Capacities.</title>
        <authorList>
            <consortium name="Tick Genome and Microbiome Consortium (TIGMIC)"/>
            <person name="Jia N."/>
            <person name="Wang J."/>
            <person name="Shi W."/>
            <person name="Du L."/>
            <person name="Sun Y."/>
            <person name="Zhan W."/>
            <person name="Jiang J.F."/>
            <person name="Wang Q."/>
            <person name="Zhang B."/>
            <person name="Ji P."/>
            <person name="Bell-Sakyi L."/>
            <person name="Cui X.M."/>
            <person name="Yuan T.T."/>
            <person name="Jiang B.G."/>
            <person name="Yang W.F."/>
            <person name="Lam T.T."/>
            <person name="Chang Q.C."/>
            <person name="Ding S.J."/>
            <person name="Wang X.J."/>
            <person name="Zhu J.G."/>
            <person name="Ruan X.D."/>
            <person name="Zhao L."/>
            <person name="Wei J.T."/>
            <person name="Ye R.Z."/>
            <person name="Que T.C."/>
            <person name="Du C.H."/>
            <person name="Zhou Y.H."/>
            <person name="Cheng J.X."/>
            <person name="Dai P.F."/>
            <person name="Guo W.B."/>
            <person name="Han X.H."/>
            <person name="Huang E.J."/>
            <person name="Li L.F."/>
            <person name="Wei W."/>
            <person name="Gao Y.C."/>
            <person name="Liu J.Z."/>
            <person name="Shao H.Z."/>
            <person name="Wang X."/>
            <person name="Wang C.C."/>
            <person name="Yang T.C."/>
            <person name="Huo Q.B."/>
            <person name="Li W."/>
            <person name="Chen H.Y."/>
            <person name="Chen S.E."/>
            <person name="Zhou L.G."/>
            <person name="Ni X.B."/>
            <person name="Tian J.H."/>
            <person name="Sheng Y."/>
            <person name="Liu T."/>
            <person name="Pan Y.S."/>
            <person name="Xia L.Y."/>
            <person name="Li J."/>
            <person name="Zhao F."/>
            <person name="Cao W.C."/>
        </authorList>
    </citation>
    <scope>NUCLEOTIDE SEQUENCE</scope>
    <source>
        <strain evidence="1">Rsan-2018</strain>
    </source>
</reference>
<evidence type="ECO:0000313" key="2">
    <source>
        <dbReference type="Proteomes" id="UP000821837"/>
    </source>
</evidence>
<dbReference type="VEuPathDB" id="VectorBase:RSAN_043403"/>
<comment type="caution">
    <text evidence="1">The sequence shown here is derived from an EMBL/GenBank/DDBJ whole genome shotgun (WGS) entry which is preliminary data.</text>
</comment>
<evidence type="ECO:0000313" key="1">
    <source>
        <dbReference type="EMBL" id="KAH7976312.1"/>
    </source>
</evidence>
<gene>
    <name evidence="1" type="ORF">HPB52_011734</name>
</gene>
<reference evidence="1" key="2">
    <citation type="submission" date="2021-09" db="EMBL/GenBank/DDBJ databases">
        <authorList>
            <person name="Jia N."/>
            <person name="Wang J."/>
            <person name="Shi W."/>
            <person name="Du L."/>
            <person name="Sun Y."/>
            <person name="Zhan W."/>
            <person name="Jiang J."/>
            <person name="Wang Q."/>
            <person name="Zhang B."/>
            <person name="Ji P."/>
            <person name="Sakyi L.B."/>
            <person name="Cui X."/>
            <person name="Yuan T."/>
            <person name="Jiang B."/>
            <person name="Yang W."/>
            <person name="Lam T.T.-Y."/>
            <person name="Chang Q."/>
            <person name="Ding S."/>
            <person name="Wang X."/>
            <person name="Zhu J."/>
            <person name="Ruan X."/>
            <person name="Zhao L."/>
            <person name="Wei J."/>
            <person name="Que T."/>
            <person name="Du C."/>
            <person name="Cheng J."/>
            <person name="Dai P."/>
            <person name="Han X."/>
            <person name="Huang E."/>
            <person name="Gao Y."/>
            <person name="Liu J."/>
            <person name="Shao H."/>
            <person name="Ye R."/>
            <person name="Li L."/>
            <person name="Wei W."/>
            <person name="Wang X."/>
            <person name="Wang C."/>
            <person name="Huo Q."/>
            <person name="Li W."/>
            <person name="Guo W."/>
            <person name="Chen H."/>
            <person name="Chen S."/>
            <person name="Zhou L."/>
            <person name="Zhou L."/>
            <person name="Ni X."/>
            <person name="Tian J."/>
            <person name="Zhou Y."/>
            <person name="Sheng Y."/>
            <person name="Liu T."/>
            <person name="Pan Y."/>
            <person name="Xia L."/>
            <person name="Li J."/>
            <person name="Zhao F."/>
            <person name="Cao W."/>
        </authorList>
    </citation>
    <scope>NUCLEOTIDE SEQUENCE</scope>
    <source>
        <strain evidence="1">Rsan-2018</strain>
        <tissue evidence="1">Larvae</tissue>
    </source>
</reference>
<dbReference type="AlphaFoldDB" id="A0A9D4QEF7"/>
<dbReference type="Proteomes" id="UP000821837">
    <property type="component" value="Chromosome 10"/>
</dbReference>
<dbReference type="EMBL" id="JABSTV010001246">
    <property type="protein sequence ID" value="KAH7976312.1"/>
    <property type="molecule type" value="Genomic_DNA"/>
</dbReference>
<protein>
    <submittedName>
        <fullName evidence="1">Uncharacterized protein</fullName>
    </submittedName>
</protein>